<feature type="domain" description="Choloylglycine hydrolase/NAAA C-terminal" evidence="7">
    <location>
        <begin position="16"/>
        <end position="166"/>
    </location>
</feature>
<dbReference type="PANTHER" id="PTHR13234:SF8">
    <property type="entry name" value="GAMMA-INTERFERON-INDUCIBLE LYSOSOMAL THIOL REDUCTASE"/>
    <property type="match status" value="1"/>
</dbReference>
<evidence type="ECO:0000313" key="8">
    <source>
        <dbReference type="EMBL" id="CAK9004325.1"/>
    </source>
</evidence>
<reference evidence="8 9" key="1">
    <citation type="submission" date="2024-02" db="EMBL/GenBank/DDBJ databases">
        <authorList>
            <person name="Chen Y."/>
            <person name="Shah S."/>
            <person name="Dougan E. K."/>
            <person name="Thang M."/>
            <person name="Chan C."/>
        </authorList>
    </citation>
    <scope>NUCLEOTIDE SEQUENCE [LARGE SCALE GENOMIC DNA]</scope>
</reference>
<evidence type="ECO:0000256" key="6">
    <source>
        <dbReference type="ARBA" id="ARBA00023180"/>
    </source>
</evidence>
<gene>
    <name evidence="8" type="ORF">CCMP2556_LOCUS7639</name>
</gene>
<dbReference type="PANTHER" id="PTHR13234">
    <property type="entry name" value="GAMMA-INTERFERON INDUCIBLE LYSOSOMAL THIOL REDUCTASE GILT"/>
    <property type="match status" value="1"/>
</dbReference>
<dbReference type="Gene3D" id="3.60.60.10">
    <property type="entry name" value="Penicillin V Acylase, Chain A"/>
    <property type="match status" value="1"/>
</dbReference>
<evidence type="ECO:0000313" key="9">
    <source>
        <dbReference type="Proteomes" id="UP001642484"/>
    </source>
</evidence>
<dbReference type="InterPro" id="IPR029055">
    <property type="entry name" value="Ntn_hydrolases_N"/>
</dbReference>
<sequence length="588" mass="64759">MSFIACRWRQAADSLQAKDPDIKWHWRNLNTHVNLSPNYPVENDPLQVKVDDDIGIVPRPVGHGWNLFGLPGDSSPPSRFIRLFYLRGYAMTTNPPKSFDDAAVLGTALLNNVFIPLGTVAADPKKKSDGPELTDYAVLKSAQDRVMLIRGYRNSQWRKIDLKRLDFSQARTWPLEDGSLGIQDITDAGASSVPGRAFWLSVEKSEEELREKRREMGPAPFLALRYEYDNSAKWDPENRQKTKSPEEAERILRITGRLPRPLRLSDVKLGAPPLRKTIVATAKERRAAAEMAGIYSVSRLQARLLLHRELHPVWGHERVMIYGSMVSEYMMPDVFTNDPIEVSVPLKFKAAFREDAVGTSWAAPVNVSLFGESGCPDTIGFIFGALATAEQAKGVADIISVDWTPFGNAYFITKECGGVPAPPGCGTSTSCRYSSTTRSCYFKHCGLGGDPFPDCYGPGQLHCQHGSVECFANRIEACAKVRDPSGNWEISRCIEKAFYMGKLQNGKSSFADVTAVAERCGASSSLLNWCTEHGDDAVIAMAKATPPHPGVPYVLVDGRVLSDENDLLNAVCQAYQGPKPAGCPMALI</sequence>
<dbReference type="Pfam" id="PF02275">
    <property type="entry name" value="CBAH"/>
    <property type="match status" value="1"/>
</dbReference>
<comment type="caution">
    <text evidence="8">The sequence shown here is derived from an EMBL/GenBank/DDBJ whole genome shotgun (WGS) entry which is preliminary data.</text>
</comment>
<keyword evidence="5" id="KW-0378">Hydrolase</keyword>
<dbReference type="SUPFAM" id="SSF56235">
    <property type="entry name" value="N-terminal nucleophile aminohydrolases (Ntn hydrolases)"/>
    <property type="match status" value="1"/>
</dbReference>
<keyword evidence="3" id="KW-0964">Secreted</keyword>
<organism evidence="8 9">
    <name type="scientific">Durusdinium trenchii</name>
    <dbReference type="NCBI Taxonomy" id="1381693"/>
    <lineage>
        <taxon>Eukaryota</taxon>
        <taxon>Sar</taxon>
        <taxon>Alveolata</taxon>
        <taxon>Dinophyceae</taxon>
        <taxon>Suessiales</taxon>
        <taxon>Symbiodiniaceae</taxon>
        <taxon>Durusdinium</taxon>
    </lineage>
</organism>
<evidence type="ECO:0000259" key="7">
    <source>
        <dbReference type="Pfam" id="PF02275"/>
    </source>
</evidence>
<name>A0ABP0INZ8_9DINO</name>
<keyword evidence="9" id="KW-1185">Reference proteome</keyword>
<protein>
    <recommendedName>
        <fullName evidence="7">Choloylglycine hydrolase/NAAA C-terminal domain-containing protein</fullName>
    </recommendedName>
</protein>
<evidence type="ECO:0000256" key="5">
    <source>
        <dbReference type="ARBA" id="ARBA00022801"/>
    </source>
</evidence>
<accession>A0ABP0INZ8</accession>
<dbReference type="EMBL" id="CAXAMN010003359">
    <property type="protein sequence ID" value="CAK9004325.1"/>
    <property type="molecule type" value="Genomic_DNA"/>
</dbReference>
<dbReference type="Proteomes" id="UP001642484">
    <property type="component" value="Unassembled WGS sequence"/>
</dbReference>
<comment type="subcellular location">
    <subcellularLocation>
        <location evidence="1">Secreted</location>
    </subcellularLocation>
</comment>
<dbReference type="InterPro" id="IPR004911">
    <property type="entry name" value="Interferon-induced_GILT"/>
</dbReference>
<dbReference type="InterPro" id="IPR029132">
    <property type="entry name" value="CBAH/NAAA_C"/>
</dbReference>
<keyword evidence="6" id="KW-0325">Glycoprotein</keyword>
<evidence type="ECO:0000256" key="3">
    <source>
        <dbReference type="ARBA" id="ARBA00022525"/>
    </source>
</evidence>
<proteinExistence type="inferred from homology"/>
<keyword evidence="4" id="KW-0732">Signal</keyword>
<evidence type="ECO:0000256" key="1">
    <source>
        <dbReference type="ARBA" id="ARBA00004613"/>
    </source>
</evidence>
<comment type="similarity">
    <text evidence="2">Belongs to the GILT family.</text>
</comment>
<dbReference type="Pfam" id="PF03227">
    <property type="entry name" value="GILT"/>
    <property type="match status" value="1"/>
</dbReference>
<evidence type="ECO:0000256" key="2">
    <source>
        <dbReference type="ARBA" id="ARBA00005679"/>
    </source>
</evidence>
<evidence type="ECO:0000256" key="4">
    <source>
        <dbReference type="ARBA" id="ARBA00022729"/>
    </source>
</evidence>